<keyword evidence="1" id="KW-0812">Transmembrane</keyword>
<dbReference type="Pfam" id="PF06103">
    <property type="entry name" value="DUF948"/>
    <property type="match status" value="1"/>
</dbReference>
<organism evidence="2 3">
    <name type="scientific">Antricoccus suffuscus</name>
    <dbReference type="NCBI Taxonomy" id="1629062"/>
    <lineage>
        <taxon>Bacteria</taxon>
        <taxon>Bacillati</taxon>
        <taxon>Actinomycetota</taxon>
        <taxon>Actinomycetes</taxon>
        <taxon>Geodermatophilales</taxon>
        <taxon>Antricoccaceae</taxon>
        <taxon>Antricoccus</taxon>
    </lineage>
</organism>
<evidence type="ECO:0000313" key="3">
    <source>
        <dbReference type="Proteomes" id="UP000237752"/>
    </source>
</evidence>
<evidence type="ECO:0000313" key="2">
    <source>
        <dbReference type="EMBL" id="PRZ40629.1"/>
    </source>
</evidence>
<accession>A0A2T0ZW98</accession>
<evidence type="ECO:0000256" key="1">
    <source>
        <dbReference type="SAM" id="Phobius"/>
    </source>
</evidence>
<gene>
    <name evidence="2" type="ORF">CLV47_11557</name>
</gene>
<dbReference type="RefSeq" id="WP_106350111.1">
    <property type="nucleotide sequence ID" value="NZ_PVUE01000015.1"/>
</dbReference>
<proteinExistence type="predicted"/>
<sequence>MSGGQIAALIAAGAFLLLVLLLAVPILKLGRTLDEATLAIRTTHEGATPLLSNAVDTVKHVNTNLEKVDGITASAASIGSNAAALTSVVASTIGGPLVKVASFTYGVRKAATNRSKAKK</sequence>
<dbReference type="EMBL" id="PVUE01000015">
    <property type="protein sequence ID" value="PRZ40629.1"/>
    <property type="molecule type" value="Genomic_DNA"/>
</dbReference>
<name>A0A2T0ZW98_9ACTN</name>
<feature type="transmembrane region" description="Helical" evidence="1">
    <location>
        <begin position="6"/>
        <end position="27"/>
    </location>
</feature>
<keyword evidence="3" id="KW-1185">Reference proteome</keyword>
<reference evidence="2 3" key="1">
    <citation type="submission" date="2018-03" db="EMBL/GenBank/DDBJ databases">
        <title>Genomic Encyclopedia of Archaeal and Bacterial Type Strains, Phase II (KMG-II): from individual species to whole genera.</title>
        <authorList>
            <person name="Goeker M."/>
        </authorList>
    </citation>
    <scope>NUCLEOTIDE SEQUENCE [LARGE SCALE GENOMIC DNA]</scope>
    <source>
        <strain evidence="2 3">DSM 100065</strain>
    </source>
</reference>
<keyword evidence="1" id="KW-1133">Transmembrane helix</keyword>
<dbReference type="InterPro" id="IPR009293">
    <property type="entry name" value="UPF0478"/>
</dbReference>
<comment type="caution">
    <text evidence="2">The sequence shown here is derived from an EMBL/GenBank/DDBJ whole genome shotgun (WGS) entry which is preliminary data.</text>
</comment>
<dbReference type="OrthoDB" id="3237344at2"/>
<dbReference type="AlphaFoldDB" id="A0A2T0ZW98"/>
<dbReference type="Proteomes" id="UP000237752">
    <property type="component" value="Unassembled WGS sequence"/>
</dbReference>
<keyword evidence="1" id="KW-0472">Membrane</keyword>
<protein>
    <submittedName>
        <fullName evidence="2">Uncharacterized protein DUF948</fullName>
    </submittedName>
</protein>